<evidence type="ECO:0000313" key="6">
    <source>
        <dbReference type="EMBL" id="RHD72101.1"/>
    </source>
</evidence>
<dbReference type="EMBL" id="JAWDET010000006">
    <property type="protein sequence ID" value="MDU0240262.1"/>
    <property type="molecule type" value="Genomic_DNA"/>
</dbReference>
<dbReference type="GeneID" id="60062358"/>
<dbReference type="EMBL" id="QSJM01000086">
    <property type="protein sequence ID" value="RHD72101.1"/>
    <property type="molecule type" value="Genomic_DNA"/>
</dbReference>
<reference evidence="7 8" key="1">
    <citation type="submission" date="2018-08" db="EMBL/GenBank/DDBJ databases">
        <title>A genome reference for cultivated species of the human gut microbiota.</title>
        <authorList>
            <person name="Zou Y."/>
            <person name="Xue W."/>
            <person name="Luo G."/>
        </authorList>
    </citation>
    <scope>NUCLEOTIDE SEQUENCE [LARGE SCALE GENOMIC DNA]</scope>
    <source>
        <strain evidence="5 9">AF12-25</strain>
        <strain evidence="6 8">AM30-40</strain>
        <strain evidence="4 7">OM08-13BH</strain>
    </source>
</reference>
<evidence type="ECO:0000313" key="4">
    <source>
        <dbReference type="EMBL" id="RGM46043.1"/>
    </source>
</evidence>
<dbReference type="Proteomes" id="UP001181239">
    <property type="component" value="Unassembled WGS sequence"/>
</dbReference>
<name>A0A3E4HH77_PHOVU</name>
<feature type="region of interest" description="Disordered" evidence="1">
    <location>
        <begin position="21"/>
        <end position="48"/>
    </location>
</feature>
<sequence>MAKNNMDILLGNILGSAAISPDNKTVEQTPETKPIPKQEKRSVKAERKEQLDNSWRHFSFICSRELVDKVQAIAYKEGFTIRAFMEYVMKQGIEAYEAKHGKARKVKSKSINDVM</sequence>
<reference evidence="3" key="3">
    <citation type="submission" date="2023-10" db="EMBL/GenBank/DDBJ databases">
        <title>Genome of Potential pathogenic bacteria in Crohn's disease.</title>
        <authorList>
            <person name="Rodriguez-Palacios A."/>
        </authorList>
    </citation>
    <scope>NUCLEOTIDE SEQUENCE</scope>
    <source>
        <strain evidence="3">CavFT-hAR11</strain>
    </source>
</reference>
<dbReference type="EMBL" id="QSAI01000001">
    <property type="protein sequence ID" value="RGW50662.1"/>
    <property type="molecule type" value="Genomic_DNA"/>
</dbReference>
<evidence type="ECO:0000313" key="5">
    <source>
        <dbReference type="EMBL" id="RGW50662.1"/>
    </source>
</evidence>
<evidence type="ECO:0000313" key="2">
    <source>
        <dbReference type="EMBL" id="MCB7283434.1"/>
    </source>
</evidence>
<dbReference type="Proteomes" id="UP001199363">
    <property type="component" value="Unassembled WGS sequence"/>
</dbReference>
<evidence type="ECO:0000313" key="3">
    <source>
        <dbReference type="EMBL" id="MDU0240262.1"/>
    </source>
</evidence>
<feature type="compositionally biased region" description="Polar residues" evidence="1">
    <location>
        <begin position="22"/>
        <end position="31"/>
    </location>
</feature>
<protein>
    <submittedName>
        <fullName evidence="6">Uncharacterized protein</fullName>
    </submittedName>
</protein>
<dbReference type="AlphaFoldDB" id="A0A3E4HH77"/>
<evidence type="ECO:0000313" key="7">
    <source>
        <dbReference type="Proteomes" id="UP000261003"/>
    </source>
</evidence>
<comment type="caution">
    <text evidence="6">The sequence shown here is derived from an EMBL/GenBank/DDBJ whole genome shotgun (WGS) entry which is preliminary data.</text>
</comment>
<proteinExistence type="predicted"/>
<dbReference type="Proteomes" id="UP000285469">
    <property type="component" value="Unassembled WGS sequence"/>
</dbReference>
<evidence type="ECO:0000313" key="9">
    <source>
        <dbReference type="Proteomes" id="UP000285469"/>
    </source>
</evidence>
<dbReference type="Proteomes" id="UP000261003">
    <property type="component" value="Unassembled WGS sequence"/>
</dbReference>
<dbReference type="Proteomes" id="UP000283429">
    <property type="component" value="Unassembled WGS sequence"/>
</dbReference>
<dbReference type="EMBL" id="QSTG01000006">
    <property type="protein sequence ID" value="RGM46043.1"/>
    <property type="molecule type" value="Genomic_DNA"/>
</dbReference>
<evidence type="ECO:0000313" key="8">
    <source>
        <dbReference type="Proteomes" id="UP000283429"/>
    </source>
</evidence>
<reference evidence="2" key="2">
    <citation type="submission" date="2021-10" db="EMBL/GenBank/DDBJ databases">
        <title>Collection of gut derived symbiotic bacterial strains cultured from healthy donors.</title>
        <authorList>
            <person name="Lin H."/>
            <person name="Littmann E."/>
            <person name="Kohout C."/>
            <person name="Pamer E.G."/>
        </authorList>
    </citation>
    <scope>NUCLEOTIDE SEQUENCE</scope>
    <source>
        <strain evidence="2">DFI.1.167</strain>
    </source>
</reference>
<feature type="compositionally biased region" description="Basic and acidic residues" evidence="1">
    <location>
        <begin position="34"/>
        <end position="48"/>
    </location>
</feature>
<accession>A0A3E4HH77</accession>
<gene>
    <name evidence="6" type="ORF">DW783_20350</name>
    <name evidence="5" type="ORF">DWV70_00205</name>
    <name evidence="4" type="ORF">DXC16_05755</name>
    <name evidence="2" type="ORF">LI282_20670</name>
    <name evidence="3" type="ORF">RVH43_06400</name>
</gene>
<evidence type="ECO:0000256" key="1">
    <source>
        <dbReference type="SAM" id="MobiDB-lite"/>
    </source>
</evidence>
<organism evidence="6 8">
    <name type="scientific">Phocaeicola vulgatus</name>
    <name type="common">Bacteroides vulgatus</name>
    <dbReference type="NCBI Taxonomy" id="821"/>
    <lineage>
        <taxon>Bacteria</taxon>
        <taxon>Pseudomonadati</taxon>
        <taxon>Bacteroidota</taxon>
        <taxon>Bacteroidia</taxon>
        <taxon>Bacteroidales</taxon>
        <taxon>Bacteroidaceae</taxon>
        <taxon>Phocaeicola</taxon>
    </lineage>
</organism>
<dbReference type="EMBL" id="JAJCQG010000108">
    <property type="protein sequence ID" value="MCB7283434.1"/>
    <property type="molecule type" value="Genomic_DNA"/>
</dbReference>
<dbReference type="RefSeq" id="WP_004309324.1">
    <property type="nucleotide sequence ID" value="NZ_CAXTCG010000061.1"/>
</dbReference>